<proteinExistence type="predicted"/>
<feature type="transmembrane region" description="Helical" evidence="1">
    <location>
        <begin position="82"/>
        <end position="100"/>
    </location>
</feature>
<evidence type="ECO:0000256" key="1">
    <source>
        <dbReference type="SAM" id="Phobius"/>
    </source>
</evidence>
<dbReference type="AlphaFoldDB" id="A0A2P2CKU0"/>
<feature type="transmembrane region" description="Helical" evidence="1">
    <location>
        <begin position="21"/>
        <end position="41"/>
    </location>
</feature>
<accession>A0A2P2CKU0</accession>
<organism evidence="2">
    <name type="scientific">metagenome</name>
    <dbReference type="NCBI Taxonomy" id="256318"/>
    <lineage>
        <taxon>unclassified sequences</taxon>
        <taxon>metagenomes</taxon>
    </lineage>
</organism>
<dbReference type="EMBL" id="CZKB01000028">
    <property type="protein sequence ID" value="CUR62560.1"/>
    <property type="molecule type" value="Genomic_DNA"/>
</dbReference>
<reference evidence="2" key="1">
    <citation type="submission" date="2015-08" db="EMBL/GenBank/DDBJ databases">
        <authorList>
            <person name="Babu N.S."/>
            <person name="Beckwith C.J."/>
            <person name="Beseler K.G."/>
            <person name="Brison A."/>
            <person name="Carone J.V."/>
            <person name="Caskin T.P."/>
            <person name="Diamond M."/>
            <person name="Durham M.E."/>
            <person name="Foxe J.M."/>
            <person name="Go M."/>
            <person name="Henderson B.A."/>
            <person name="Jones I.B."/>
            <person name="McGettigan J.A."/>
            <person name="Micheletti S.J."/>
            <person name="Nasrallah M.E."/>
            <person name="Ortiz D."/>
            <person name="Piller C.R."/>
            <person name="Privatt S.R."/>
            <person name="Schneider S.L."/>
            <person name="Sharp S."/>
            <person name="Smith T.C."/>
            <person name="Stanton J.D."/>
            <person name="Ullery H.E."/>
            <person name="Wilson R.J."/>
            <person name="Serrano M.G."/>
            <person name="Buck G."/>
            <person name="Lee V."/>
            <person name="Wang Y."/>
            <person name="Carvalho R."/>
            <person name="Voegtly L."/>
            <person name="Shi R."/>
            <person name="Duckworth R."/>
            <person name="Johnson A."/>
            <person name="Loviza R."/>
            <person name="Walstead R."/>
            <person name="Shah Z."/>
            <person name="Kiflezghi M."/>
            <person name="Wade K."/>
            <person name="Ball S.L."/>
            <person name="Bradley K.W."/>
            <person name="Asai D.J."/>
            <person name="Bowman C.A."/>
            <person name="Russell D.A."/>
            <person name="Pope W.H."/>
            <person name="Jacobs-Sera D."/>
            <person name="Hendrix R.W."/>
            <person name="Hatfull G.F."/>
        </authorList>
    </citation>
    <scope>NUCLEOTIDE SEQUENCE</scope>
</reference>
<keyword evidence="1" id="KW-0812">Transmembrane</keyword>
<keyword evidence="1" id="KW-0472">Membrane</keyword>
<protein>
    <submittedName>
        <fullName evidence="2">Uncharacterized protein</fullName>
    </submittedName>
</protein>
<name>A0A2P2CKU0_9ZZZZ</name>
<gene>
    <name evidence="2" type="ORF">NOCA180204</name>
</gene>
<keyword evidence="1" id="KW-1133">Transmembrane helix</keyword>
<sequence>MQLRGPTYGALQFGFEMGTGLRTFMTSVLPHAIALCALFFLPTADAVLAGFGFGAGRAAVPLARAIPGNEPGWTFTFDASASRVRTILGISLLVAAALLVL</sequence>
<evidence type="ECO:0000313" key="2">
    <source>
        <dbReference type="EMBL" id="CUR62560.1"/>
    </source>
</evidence>